<dbReference type="EMBL" id="JABXBU010001863">
    <property type="protein sequence ID" value="KAF8781745.1"/>
    <property type="molecule type" value="Genomic_DNA"/>
</dbReference>
<dbReference type="InterPro" id="IPR050733">
    <property type="entry name" value="Vitellogenin/Apolipophorin"/>
</dbReference>
<dbReference type="Pfam" id="PF01347">
    <property type="entry name" value="Vitellogenin_N"/>
    <property type="match status" value="1"/>
</dbReference>
<feature type="domain" description="VWFD" evidence="3">
    <location>
        <begin position="822"/>
        <end position="1007"/>
    </location>
</feature>
<keyword evidence="2" id="KW-0325">Glycoprotein</keyword>
<keyword evidence="5" id="KW-1185">Reference proteome</keyword>
<evidence type="ECO:0000313" key="5">
    <source>
        <dbReference type="Proteomes" id="UP000807504"/>
    </source>
</evidence>
<dbReference type="Proteomes" id="UP000807504">
    <property type="component" value="Unassembled WGS sequence"/>
</dbReference>
<evidence type="ECO:0000256" key="1">
    <source>
        <dbReference type="ARBA" id="ARBA00023157"/>
    </source>
</evidence>
<dbReference type="Gene3D" id="1.25.10.20">
    <property type="entry name" value="Vitellinogen, superhelical"/>
    <property type="match status" value="1"/>
</dbReference>
<evidence type="ECO:0000313" key="4">
    <source>
        <dbReference type="EMBL" id="KAF8781745.1"/>
    </source>
</evidence>
<dbReference type="AlphaFoldDB" id="A0A8T0ETW5"/>
<protein>
    <submittedName>
        <fullName evidence="4">Vitellogenin like protein</fullName>
    </submittedName>
</protein>
<sequence>MQEHTGRSPNEYFKPDDKTIQSLSELLEALTDRTKPGFGMYYSAAHMAVARVIRNICAVSNGIEVEVDNKPNYLQMLLKETDDDYKNIGCPKTDVKRFIMDVTQKLKGNTDRLKRIIYIDSLTQTGLKSVIPIVKPYVQGYNKRHRPPDIYQQNEPPKIRTAAFGVFARSYPTLGDLQHVAEETWHEPSIEVGSYVTSTLETLGNSSIPCDQLTASRIKKVLPRIKRFAVGKHHAQNVLTTIFDDIRGFGIEHVLQFTPSNESFIPSTIYAALGYNADSLRDFYYKYAINSQGFNSFNIWDKVLEVFSLHPAESIPKQKDPIFSLSLYHSMLYSNGMLNLGDCKHVGVYHETKIATTYPVKITVAVEEGKYHVSYSFPELPKKVFVYHSEAGTYTTKHNLEAQPTTTEKRVIRTIPSSFVRNSTFGVVGFPLFRSDILTEDISFGYEQVPRNIKEALDQTIEDFLNPGWRRKTVEISRIPDSIFWPPKTELYGLTIISPKISHEVKMHITLQHEFIKSTSKSNFDFFKKFTIDEVSEKNIISEENLLKEEIKKFGHVYDSLSISVEQKVSDQVTNTAYLHVAYKRTLEGFIHHVGVNATAKVYGLPLGATSNFIAMYFDRPNELKYSEDHYGQQKGIIVGSIRLQDKPYVTAKVILKYKSLEEHLNKGLQKPLPSKYFYPETHEECLEDMKKGKVHSVACIKAIKEHAIYNRMKIHLFWGEDIQDTPIVRDILHKVDIAIKHAFFNHLSVERNYCVIPHYINVDVTYIDKLTDKPVVDVVLQKPSETLKFYKVDPTFIQPISSIYSVPETYVQYHTNNTYPATCTLMKNSVRTYDLKTIHLVRRETCSYILSTHCVRHKKFAVIVKIDPRHPESKEVHLHIGRHSVVLTPGKEWEYEIQYDDKPQTIQYLAEVMLHETEKIYAVVKKPMDGHAFIEIHGEKAGIKVTYDGEHVKIQVHPRYKGELCGLCSEFDGEIVRELRGPDRCLYSSIYDYGNSCALGNCYKSKPEHPHICDTPIYRRMPSEDIDEISRQEYEPKVKRNKVLPKDDKLCFSTRPLPACESQDVIKVKESKEVEFHCLPKSDRLARKLVSESKRRILGELETKEVDITVEVDYPKLCAIQ</sequence>
<dbReference type="PANTHER" id="PTHR23345">
    <property type="entry name" value="VITELLOGENIN-RELATED"/>
    <property type="match status" value="1"/>
</dbReference>
<reference evidence="4" key="2">
    <citation type="submission" date="2020-06" db="EMBL/GenBank/DDBJ databases">
        <authorList>
            <person name="Sheffer M."/>
        </authorList>
    </citation>
    <scope>NUCLEOTIDE SEQUENCE</scope>
</reference>
<dbReference type="SMART" id="SM00216">
    <property type="entry name" value="VWD"/>
    <property type="match status" value="1"/>
</dbReference>
<dbReference type="SUPFAM" id="SSF48431">
    <property type="entry name" value="Lipovitellin-phosvitin complex, superhelical domain"/>
    <property type="match status" value="1"/>
</dbReference>
<dbReference type="InterPro" id="IPR001846">
    <property type="entry name" value="VWF_type-D"/>
</dbReference>
<comment type="caution">
    <text evidence="4">The sequence shown here is derived from an EMBL/GenBank/DDBJ whole genome shotgun (WGS) entry which is preliminary data.</text>
</comment>
<gene>
    <name evidence="4" type="ORF">HNY73_012111</name>
</gene>
<dbReference type="InterPro" id="IPR001747">
    <property type="entry name" value="Vitellogenin_N"/>
</dbReference>
<evidence type="ECO:0000259" key="3">
    <source>
        <dbReference type="PROSITE" id="PS51233"/>
    </source>
</evidence>
<dbReference type="Pfam" id="PF00094">
    <property type="entry name" value="VWD"/>
    <property type="match status" value="1"/>
</dbReference>
<reference evidence="4" key="1">
    <citation type="journal article" date="2020" name="bioRxiv">
        <title>Chromosome-level reference genome of the European wasp spider Argiope bruennichi: a resource for studies on range expansion and evolutionary adaptation.</title>
        <authorList>
            <person name="Sheffer M.M."/>
            <person name="Hoppe A."/>
            <person name="Krehenwinkel H."/>
            <person name="Uhl G."/>
            <person name="Kuss A.W."/>
            <person name="Jensen L."/>
            <person name="Jensen C."/>
            <person name="Gillespie R.G."/>
            <person name="Hoff K.J."/>
            <person name="Prost S."/>
        </authorList>
    </citation>
    <scope>NUCLEOTIDE SEQUENCE</scope>
</reference>
<accession>A0A8T0ETW5</accession>
<evidence type="ECO:0000256" key="2">
    <source>
        <dbReference type="ARBA" id="ARBA00023180"/>
    </source>
</evidence>
<dbReference type="PANTHER" id="PTHR23345:SF15">
    <property type="entry name" value="VITELLOGENIN 1-RELATED"/>
    <property type="match status" value="1"/>
</dbReference>
<organism evidence="4 5">
    <name type="scientific">Argiope bruennichi</name>
    <name type="common">Wasp spider</name>
    <name type="synonym">Aranea bruennichi</name>
    <dbReference type="NCBI Taxonomy" id="94029"/>
    <lineage>
        <taxon>Eukaryota</taxon>
        <taxon>Metazoa</taxon>
        <taxon>Ecdysozoa</taxon>
        <taxon>Arthropoda</taxon>
        <taxon>Chelicerata</taxon>
        <taxon>Arachnida</taxon>
        <taxon>Araneae</taxon>
        <taxon>Araneomorphae</taxon>
        <taxon>Entelegynae</taxon>
        <taxon>Araneoidea</taxon>
        <taxon>Araneidae</taxon>
        <taxon>Argiope</taxon>
    </lineage>
</organism>
<keyword evidence="1" id="KW-1015">Disulfide bond</keyword>
<proteinExistence type="predicted"/>
<name>A0A8T0ETW5_ARGBR</name>
<dbReference type="InterPro" id="IPR011030">
    <property type="entry name" value="Lipovitellin_superhlx_dom"/>
</dbReference>
<dbReference type="PROSITE" id="PS51233">
    <property type="entry name" value="VWFD"/>
    <property type="match status" value="1"/>
</dbReference>
<dbReference type="GO" id="GO:0005319">
    <property type="term" value="F:lipid transporter activity"/>
    <property type="evidence" value="ECO:0007669"/>
    <property type="project" value="InterPro"/>
</dbReference>